<dbReference type="Gene3D" id="1.10.287.130">
    <property type="match status" value="1"/>
</dbReference>
<evidence type="ECO:0000259" key="15">
    <source>
        <dbReference type="PROSITE" id="PS50109"/>
    </source>
</evidence>
<keyword evidence="12" id="KW-0902">Two-component regulatory system</keyword>
<dbReference type="EC" id="2.7.13.3" evidence="3"/>
<dbReference type="PRINTS" id="PR00344">
    <property type="entry name" value="BCTRLSENSOR"/>
</dbReference>
<dbReference type="PANTHER" id="PTHR43065">
    <property type="entry name" value="SENSOR HISTIDINE KINASE"/>
    <property type="match status" value="1"/>
</dbReference>
<evidence type="ECO:0000256" key="3">
    <source>
        <dbReference type="ARBA" id="ARBA00012438"/>
    </source>
</evidence>
<keyword evidence="17" id="KW-1185">Reference proteome</keyword>
<dbReference type="GO" id="GO:0005524">
    <property type="term" value="F:ATP binding"/>
    <property type="evidence" value="ECO:0007669"/>
    <property type="project" value="UniProtKB-KW"/>
</dbReference>
<feature type="domain" description="Histidine kinase" evidence="15">
    <location>
        <begin position="221"/>
        <end position="427"/>
    </location>
</feature>
<evidence type="ECO:0000256" key="2">
    <source>
        <dbReference type="ARBA" id="ARBA00004651"/>
    </source>
</evidence>
<dbReference type="InterPro" id="IPR036097">
    <property type="entry name" value="HisK_dim/P_sf"/>
</dbReference>
<keyword evidence="8" id="KW-0547">Nucleotide-binding</keyword>
<organism evidence="16 17">
    <name type="scientific">Mesobacillus maritimus</name>
    <dbReference type="NCBI Taxonomy" id="1643336"/>
    <lineage>
        <taxon>Bacteria</taxon>
        <taxon>Bacillati</taxon>
        <taxon>Bacillota</taxon>
        <taxon>Bacilli</taxon>
        <taxon>Bacillales</taxon>
        <taxon>Bacillaceae</taxon>
        <taxon>Mesobacillus</taxon>
    </lineage>
</organism>
<dbReference type="PROSITE" id="PS50109">
    <property type="entry name" value="HIS_KIN"/>
    <property type="match status" value="1"/>
</dbReference>
<dbReference type="CDD" id="cd00082">
    <property type="entry name" value="HisKA"/>
    <property type="match status" value="1"/>
</dbReference>
<evidence type="ECO:0000256" key="5">
    <source>
        <dbReference type="ARBA" id="ARBA00022553"/>
    </source>
</evidence>
<dbReference type="InterPro" id="IPR003594">
    <property type="entry name" value="HATPase_dom"/>
</dbReference>
<dbReference type="SMART" id="SM00387">
    <property type="entry name" value="HATPase_c"/>
    <property type="match status" value="1"/>
</dbReference>
<comment type="catalytic activity">
    <reaction evidence="1">
        <text>ATP + protein L-histidine = ADP + protein N-phospho-L-histidine.</text>
        <dbReference type="EC" id="2.7.13.3"/>
    </reaction>
</comment>
<dbReference type="InterPro" id="IPR005467">
    <property type="entry name" value="His_kinase_dom"/>
</dbReference>
<dbReference type="SUPFAM" id="SSF55874">
    <property type="entry name" value="ATPase domain of HSP90 chaperone/DNA topoisomerase II/histidine kinase"/>
    <property type="match status" value="1"/>
</dbReference>
<keyword evidence="9" id="KW-0418">Kinase</keyword>
<proteinExistence type="predicted"/>
<evidence type="ECO:0000256" key="13">
    <source>
        <dbReference type="ARBA" id="ARBA00023136"/>
    </source>
</evidence>
<dbReference type="Pfam" id="PF02518">
    <property type="entry name" value="HATPase_c"/>
    <property type="match status" value="1"/>
</dbReference>
<dbReference type="InterPro" id="IPR003661">
    <property type="entry name" value="HisK_dim/P_dom"/>
</dbReference>
<dbReference type="RefSeq" id="WP_221873282.1">
    <property type="nucleotide sequence ID" value="NZ_JACWFH010000009.1"/>
</dbReference>
<keyword evidence="13 14" id="KW-0472">Membrane</keyword>
<reference evidence="16 17" key="1">
    <citation type="submission" date="2020-07" db="EMBL/GenBank/DDBJ databases">
        <title>Fungal Genomes of the International Space Station.</title>
        <authorList>
            <person name="Seuylemezian A."/>
            <person name="Singh N.K."/>
            <person name="Wood J."/>
            <person name="Venkateswaran K."/>
        </authorList>
    </citation>
    <scope>NUCLEOTIDE SEQUENCE [LARGE SCALE GENOMIC DNA]</scope>
    <source>
        <strain evidence="16 17">PL-B2</strain>
    </source>
</reference>
<sequence>MFYEEMDRFFYLPVGLWLIQILMILFPTLFYQSYFKRKFQSKTQRKLGLIFIYGLSILTCMAFPVSINEGFMLDFRYIPLILGFLYGGYQVGFPLLGLVIMFRFIIGGPGIYLTILICVVLLVIFQATLHKYEKYDSQGKRTYALSLLVIAMVAFGFGAQFFDDQILSEREFFLWIVFAFLNMITMLATRHIHESLLELDKINFEVIEYERMHLLSQFSVSIAHKLQSPIRKIQDSVEILQNTDLPANKRFVVNEMNEELETAQNIINDYLVLAKEQQNKKAILNVHSELEAIIHSIQSYAHMHNVELKFFPAIDRVLALKGDPSQFRYALLNLIKNGIEAIEEDGVVEIAVHEMLDSIYILIEDNGKGMSNEETNRIGAPTNSKKKNGTGLGTMVAFNILKSMAGKIEVSSQVGKGTTFSIILPKA</sequence>
<gene>
    <name evidence="16" type="ORF">H0185_09625</name>
</gene>
<feature type="transmembrane region" description="Helical" evidence="14">
    <location>
        <begin position="142"/>
        <end position="160"/>
    </location>
</feature>
<evidence type="ECO:0000256" key="10">
    <source>
        <dbReference type="ARBA" id="ARBA00022840"/>
    </source>
</evidence>
<keyword evidence="10 16" id="KW-0067">ATP-binding</keyword>
<feature type="transmembrane region" description="Helical" evidence="14">
    <location>
        <begin position="172"/>
        <end position="189"/>
    </location>
</feature>
<name>A0ABS7K484_9BACI</name>
<evidence type="ECO:0000256" key="7">
    <source>
        <dbReference type="ARBA" id="ARBA00022692"/>
    </source>
</evidence>
<dbReference type="InterPro" id="IPR036890">
    <property type="entry name" value="HATPase_C_sf"/>
</dbReference>
<keyword evidence="4" id="KW-1003">Cell membrane</keyword>
<dbReference type="Pfam" id="PF07694">
    <property type="entry name" value="5TM-5TMR_LYT"/>
    <property type="match status" value="1"/>
</dbReference>
<evidence type="ECO:0000256" key="8">
    <source>
        <dbReference type="ARBA" id="ARBA00022741"/>
    </source>
</evidence>
<evidence type="ECO:0000256" key="12">
    <source>
        <dbReference type="ARBA" id="ARBA00023012"/>
    </source>
</evidence>
<feature type="transmembrane region" description="Helical" evidence="14">
    <location>
        <begin position="80"/>
        <end position="105"/>
    </location>
</feature>
<dbReference type="SUPFAM" id="SSF47384">
    <property type="entry name" value="Homodimeric domain of signal transducing histidine kinase"/>
    <property type="match status" value="1"/>
</dbReference>
<evidence type="ECO:0000256" key="6">
    <source>
        <dbReference type="ARBA" id="ARBA00022679"/>
    </source>
</evidence>
<evidence type="ECO:0000256" key="9">
    <source>
        <dbReference type="ARBA" id="ARBA00022777"/>
    </source>
</evidence>
<dbReference type="SMART" id="SM00388">
    <property type="entry name" value="HisKA"/>
    <property type="match status" value="1"/>
</dbReference>
<evidence type="ECO:0000256" key="14">
    <source>
        <dbReference type="SAM" id="Phobius"/>
    </source>
</evidence>
<keyword evidence="6" id="KW-0808">Transferase</keyword>
<dbReference type="Pfam" id="PF00512">
    <property type="entry name" value="HisKA"/>
    <property type="match status" value="1"/>
</dbReference>
<evidence type="ECO:0000256" key="1">
    <source>
        <dbReference type="ARBA" id="ARBA00000085"/>
    </source>
</evidence>
<feature type="transmembrane region" description="Helical" evidence="14">
    <location>
        <begin position="50"/>
        <end position="68"/>
    </location>
</feature>
<dbReference type="InterPro" id="IPR004358">
    <property type="entry name" value="Sig_transdc_His_kin-like_C"/>
</dbReference>
<protein>
    <recommendedName>
        <fullName evidence="3">histidine kinase</fullName>
        <ecNumber evidence="3">2.7.13.3</ecNumber>
    </recommendedName>
</protein>
<keyword evidence="7 14" id="KW-0812">Transmembrane</keyword>
<dbReference type="PANTHER" id="PTHR43065:SF46">
    <property type="entry name" value="C4-DICARBOXYLATE TRANSPORT SENSOR PROTEIN DCTB"/>
    <property type="match status" value="1"/>
</dbReference>
<feature type="transmembrane region" description="Helical" evidence="14">
    <location>
        <begin position="9"/>
        <end position="30"/>
    </location>
</feature>
<keyword evidence="5" id="KW-0597">Phosphoprotein</keyword>
<accession>A0ABS7K484</accession>
<keyword evidence="11 14" id="KW-1133">Transmembrane helix</keyword>
<feature type="transmembrane region" description="Helical" evidence="14">
    <location>
        <begin position="111"/>
        <end position="130"/>
    </location>
</feature>
<evidence type="ECO:0000313" key="17">
    <source>
        <dbReference type="Proteomes" id="UP000769780"/>
    </source>
</evidence>
<evidence type="ECO:0000313" key="16">
    <source>
        <dbReference type="EMBL" id="MBY0097068.1"/>
    </source>
</evidence>
<evidence type="ECO:0000256" key="11">
    <source>
        <dbReference type="ARBA" id="ARBA00022989"/>
    </source>
</evidence>
<dbReference type="EMBL" id="JACWFH010000009">
    <property type="protein sequence ID" value="MBY0097068.1"/>
    <property type="molecule type" value="Genomic_DNA"/>
</dbReference>
<comment type="caution">
    <text evidence="16">The sequence shown here is derived from an EMBL/GenBank/DDBJ whole genome shotgun (WGS) entry which is preliminary data.</text>
</comment>
<dbReference type="InterPro" id="IPR011620">
    <property type="entry name" value="Sig_transdc_His_kinase_LytS_TM"/>
</dbReference>
<dbReference type="Gene3D" id="3.30.565.10">
    <property type="entry name" value="Histidine kinase-like ATPase, C-terminal domain"/>
    <property type="match status" value="1"/>
</dbReference>
<comment type="subcellular location">
    <subcellularLocation>
        <location evidence="2">Cell membrane</location>
        <topology evidence="2">Multi-pass membrane protein</topology>
    </subcellularLocation>
</comment>
<evidence type="ECO:0000256" key="4">
    <source>
        <dbReference type="ARBA" id="ARBA00022475"/>
    </source>
</evidence>
<dbReference type="Proteomes" id="UP000769780">
    <property type="component" value="Unassembled WGS sequence"/>
</dbReference>